<dbReference type="PRINTS" id="PR00081">
    <property type="entry name" value="GDHRDH"/>
</dbReference>
<dbReference type="InterPro" id="IPR036291">
    <property type="entry name" value="NAD(P)-bd_dom_sf"/>
</dbReference>
<feature type="region of interest" description="Disordered" evidence="3">
    <location>
        <begin position="1"/>
        <end position="26"/>
    </location>
</feature>
<evidence type="ECO:0000256" key="1">
    <source>
        <dbReference type="ARBA" id="ARBA00006484"/>
    </source>
</evidence>
<dbReference type="NCBIfam" id="NF006189">
    <property type="entry name" value="PRK08324.1-3"/>
    <property type="match status" value="1"/>
</dbReference>
<organism evidence="5 6">
    <name type="scientific">Deinococcus humi</name>
    <dbReference type="NCBI Taxonomy" id="662880"/>
    <lineage>
        <taxon>Bacteria</taxon>
        <taxon>Thermotogati</taxon>
        <taxon>Deinococcota</taxon>
        <taxon>Deinococci</taxon>
        <taxon>Deinococcales</taxon>
        <taxon>Deinococcaceae</taxon>
        <taxon>Deinococcus</taxon>
    </lineage>
</organism>
<dbReference type="NCBIfam" id="TIGR02632">
    <property type="entry name" value="RhaD_aldol-ADH"/>
    <property type="match status" value="1"/>
</dbReference>
<proteinExistence type="inferred from homology"/>
<dbReference type="NCBIfam" id="NF006190">
    <property type="entry name" value="PRK08324.1-4"/>
    <property type="match status" value="1"/>
</dbReference>
<dbReference type="InterPro" id="IPR001303">
    <property type="entry name" value="Aldolase_II/adducin_N"/>
</dbReference>
<dbReference type="InterPro" id="IPR036409">
    <property type="entry name" value="Aldolase_II/adducin_N_sf"/>
</dbReference>
<evidence type="ECO:0000313" key="6">
    <source>
        <dbReference type="Proteomes" id="UP000552709"/>
    </source>
</evidence>
<dbReference type="GO" id="GO:0016491">
    <property type="term" value="F:oxidoreductase activity"/>
    <property type="evidence" value="ECO:0007669"/>
    <property type="project" value="UniProtKB-KW"/>
</dbReference>
<reference evidence="5 6" key="1">
    <citation type="submission" date="2020-08" db="EMBL/GenBank/DDBJ databases">
        <title>Genomic Encyclopedia of Type Strains, Phase IV (KMG-IV): sequencing the most valuable type-strain genomes for metagenomic binning, comparative biology and taxonomic classification.</title>
        <authorList>
            <person name="Goeker M."/>
        </authorList>
    </citation>
    <scope>NUCLEOTIDE SEQUENCE [LARGE SCALE GENOMIC DNA]</scope>
    <source>
        <strain evidence="5 6">DSM 27939</strain>
    </source>
</reference>
<dbReference type="InterPro" id="IPR013454">
    <property type="entry name" value="Bifunc_RhaD/ADH"/>
</dbReference>
<dbReference type="Gene3D" id="3.40.225.10">
    <property type="entry name" value="Class II aldolase/adducin N-terminal domain"/>
    <property type="match status" value="1"/>
</dbReference>
<dbReference type="SUPFAM" id="SSF51735">
    <property type="entry name" value="NAD(P)-binding Rossmann-fold domains"/>
    <property type="match status" value="1"/>
</dbReference>
<keyword evidence="6" id="KW-1185">Reference proteome</keyword>
<dbReference type="SMART" id="SM01007">
    <property type="entry name" value="Aldolase_II"/>
    <property type="match status" value="1"/>
</dbReference>
<protein>
    <submittedName>
        <fullName evidence="5">Rhamnulose-1-phosphate aldolase/alcohol dehydrogenase</fullName>
    </submittedName>
</protein>
<dbReference type="InterPro" id="IPR002347">
    <property type="entry name" value="SDR_fam"/>
</dbReference>
<feature type="domain" description="Class II aldolase/adducin N-terminal" evidence="4">
    <location>
        <begin position="33"/>
        <end position="232"/>
    </location>
</feature>
<feature type="compositionally biased region" description="Polar residues" evidence="3">
    <location>
        <begin position="1"/>
        <end position="13"/>
    </location>
</feature>
<dbReference type="Pfam" id="PF00596">
    <property type="entry name" value="Aldolase_II"/>
    <property type="match status" value="1"/>
</dbReference>
<keyword evidence="2" id="KW-0560">Oxidoreductase</keyword>
<dbReference type="PANTHER" id="PTHR43669">
    <property type="entry name" value="5-KETO-D-GLUCONATE 5-REDUCTASE"/>
    <property type="match status" value="1"/>
</dbReference>
<comment type="caution">
    <text evidence="5">The sequence shown here is derived from an EMBL/GenBank/DDBJ whole genome shotgun (WGS) entry which is preliminary data.</text>
</comment>
<dbReference type="Pfam" id="PF13561">
    <property type="entry name" value="adh_short_C2"/>
    <property type="match status" value="1"/>
</dbReference>
<dbReference type="EMBL" id="JACHFL010000018">
    <property type="protein sequence ID" value="MBB5365469.1"/>
    <property type="molecule type" value="Genomic_DNA"/>
</dbReference>
<dbReference type="CDD" id="cd08943">
    <property type="entry name" value="R1PA_ADH_SDR_c"/>
    <property type="match status" value="1"/>
</dbReference>
<dbReference type="SUPFAM" id="SSF53639">
    <property type="entry name" value="AraD/HMP-PK domain-like"/>
    <property type="match status" value="1"/>
</dbReference>
<comment type="similarity">
    <text evidence="1">Belongs to the short-chain dehydrogenases/reductases (SDR) family.</text>
</comment>
<dbReference type="PRINTS" id="PR00080">
    <property type="entry name" value="SDRFAMILY"/>
</dbReference>
<accession>A0A7W8K1C8</accession>
<dbReference type="RefSeq" id="WP_184136970.1">
    <property type="nucleotide sequence ID" value="NZ_JACHFL010000018.1"/>
</dbReference>
<gene>
    <name evidence="5" type="ORF">HNQ08_004590</name>
</gene>
<dbReference type="FunFam" id="3.40.50.720:FF:000084">
    <property type="entry name" value="Short-chain dehydrogenase reductase"/>
    <property type="match status" value="1"/>
</dbReference>
<evidence type="ECO:0000256" key="3">
    <source>
        <dbReference type="SAM" id="MobiDB-lite"/>
    </source>
</evidence>
<dbReference type="AlphaFoldDB" id="A0A7W8K1C8"/>
<dbReference type="PANTHER" id="PTHR43669:SF8">
    <property type="entry name" value="SHORT-CHAIN TYPE DEHYDROGENASE_REDUCTASE-RELATED"/>
    <property type="match status" value="1"/>
</dbReference>
<name>A0A7W8K1C8_9DEIO</name>
<dbReference type="Proteomes" id="UP000552709">
    <property type="component" value="Unassembled WGS sequence"/>
</dbReference>
<dbReference type="Gene3D" id="3.40.50.720">
    <property type="entry name" value="NAD(P)-binding Rossmann-like Domain"/>
    <property type="match status" value="1"/>
</dbReference>
<sequence length="700" mass="74988">MTDTQTRTASTHTDLPKNRWNDADAPNSDGLASLTYRSNLLGADRTLVNIYGGNTSTKSVEKDHLGRDVTVLWVKGSGSDIASITEKGFAGLKLDEVLPLFDRHEMSDEEMTAYLDRTAFEVGRPRQSIETLLHAFVPAKHVDHTHPDAIIAIACTPNGPDIMREIYGERAAWVDYIRPGFTLSQQIGAAVRDNPKLEAVVMGKHGLVTWGETSKESYESTLRIIGEAQAYLDAHAEAEPFGGARVSSVPDGERDTLLTAVLPILRGAMKGARPVILEVDRSPDVMEFVNSNAAAELSQVGAACPDHLVHTKRTPLYLDWTPDQGLDALKAAAQEGVTRFKDEYAAYFEENRSEGDTMFTPAPRVVLIPGLGMVSSGPDAQGADVSRQLYTRAIQVMKSASSLGGFVSLSAAESYAIEYWPLELYKLSLKPAPRALEGHVALVTGAASGIGRAIAHRLAADGAHIVIADLNADGGQTVAEEVTKGRGHRRATAVPMNVTEEEQVTGAYQHAVLTYGGVDIAVNNAGIASSAPIENTSLEMWNRNQSILSTGYFLVAREAFKLMRAQGTGGNLVFIGSKNSVAAGKNAAAYSAAKAAELHLARCLAEEGGAAGIRVNSVLPDGILAGSSIWDGKWRAERAATYGLEPNQLEEFYRNRTTLKVNVFPEDIAEATYWLTSPAAAKTTGGVITVDGGVPTAYVR</sequence>
<evidence type="ECO:0000313" key="5">
    <source>
        <dbReference type="EMBL" id="MBB5365469.1"/>
    </source>
</evidence>
<evidence type="ECO:0000259" key="4">
    <source>
        <dbReference type="SMART" id="SM01007"/>
    </source>
</evidence>
<evidence type="ECO:0000256" key="2">
    <source>
        <dbReference type="ARBA" id="ARBA00023002"/>
    </source>
</evidence>